<evidence type="ECO:0000313" key="1">
    <source>
        <dbReference type="EMBL" id="GAT32016.1"/>
    </source>
</evidence>
<sequence>MIFFRKKPIATVAFNLAPRRTAFGGGNQWLNQLSQYLKRCGYDVVYQITPDVDCVMGTHAGLSGKLTISYDDVVWAKRRNPRLKCIQRINDNDVRKGTDKMDARLAEANTAADHTVFVSEWLRDHHAAKWFSQDRPHTVITNGADPAVFHPFGSPVWQPGHPLRLVTHHWSDNMAKGFDIYQEVDNLIASGDLKGVELWVIGRWPKQITWKKARTFPPCTGAKLAGLLRQCHVGITASRYEPGAMHPVEAMQCGLPLFYHRDGGGTVELGQRFGVELTENLPESIETLKDRYHDLRARVLREAPAGDRMCAAYRQIIQSLINQ</sequence>
<gene>
    <name evidence="1" type="ORF">TSACC_2413</name>
</gene>
<reference evidence="2" key="1">
    <citation type="journal article" date="2017" name="Genome Announc.">
        <title>Draft Genome Sequence of Terrimicrobium sacchariphilum NM-5T, a Facultative Anaerobic Soil Bacterium of the Class Spartobacteria.</title>
        <authorList>
            <person name="Qiu Y.L."/>
            <person name="Tourlousse D.M."/>
            <person name="Matsuura N."/>
            <person name="Ohashi A."/>
            <person name="Sekiguchi Y."/>
        </authorList>
    </citation>
    <scope>NUCLEOTIDE SEQUENCE [LARGE SCALE GENOMIC DNA]</scope>
    <source>
        <strain evidence="2">NM-5</strain>
    </source>
</reference>
<keyword evidence="1" id="KW-0808">Transferase</keyword>
<name>A0A146G5J2_TERSA</name>
<protein>
    <submittedName>
        <fullName evidence="1">Glycosyltransferase Family 4</fullName>
    </submittedName>
</protein>
<dbReference type="SUPFAM" id="SSF53756">
    <property type="entry name" value="UDP-Glycosyltransferase/glycogen phosphorylase"/>
    <property type="match status" value="1"/>
</dbReference>
<comment type="caution">
    <text evidence="1">The sequence shown here is derived from an EMBL/GenBank/DDBJ whole genome shotgun (WGS) entry which is preliminary data.</text>
</comment>
<dbReference type="Proteomes" id="UP000076023">
    <property type="component" value="Unassembled WGS sequence"/>
</dbReference>
<dbReference type="InParanoid" id="A0A146G5J2"/>
<dbReference type="AlphaFoldDB" id="A0A146G5J2"/>
<dbReference type="RefSeq" id="WP_075077876.1">
    <property type="nucleotide sequence ID" value="NZ_BDCO01000002.1"/>
</dbReference>
<accession>A0A146G5J2</accession>
<dbReference type="EMBL" id="BDCO01000002">
    <property type="protein sequence ID" value="GAT32016.1"/>
    <property type="molecule type" value="Genomic_DNA"/>
</dbReference>
<organism evidence="1 2">
    <name type="scientific">Terrimicrobium sacchariphilum</name>
    <dbReference type="NCBI Taxonomy" id="690879"/>
    <lineage>
        <taxon>Bacteria</taxon>
        <taxon>Pseudomonadati</taxon>
        <taxon>Verrucomicrobiota</taxon>
        <taxon>Terrimicrobiia</taxon>
        <taxon>Terrimicrobiales</taxon>
        <taxon>Terrimicrobiaceae</taxon>
        <taxon>Terrimicrobium</taxon>
    </lineage>
</organism>
<proteinExistence type="predicted"/>
<keyword evidence="2" id="KW-1185">Reference proteome</keyword>
<evidence type="ECO:0000313" key="2">
    <source>
        <dbReference type="Proteomes" id="UP000076023"/>
    </source>
</evidence>
<dbReference type="STRING" id="690879.TSACC_2413"/>
<dbReference type="GO" id="GO:0016740">
    <property type="term" value="F:transferase activity"/>
    <property type="evidence" value="ECO:0007669"/>
    <property type="project" value="UniProtKB-KW"/>
</dbReference>
<dbReference type="Gene3D" id="3.40.50.2000">
    <property type="entry name" value="Glycogen Phosphorylase B"/>
    <property type="match status" value="1"/>
</dbReference>